<evidence type="ECO:0000256" key="3">
    <source>
        <dbReference type="SAM" id="MobiDB-lite"/>
    </source>
</evidence>
<proteinExistence type="predicted"/>
<dbReference type="Pfam" id="PF01926">
    <property type="entry name" value="MMR_HSR1"/>
    <property type="match status" value="2"/>
</dbReference>
<dbReference type="OrthoDB" id="8954335at2759"/>
<dbReference type="InterPro" id="IPR032859">
    <property type="entry name" value="KH_dom-like"/>
</dbReference>
<protein>
    <submittedName>
        <fullName evidence="6">GTPase Der</fullName>
    </submittedName>
</protein>
<dbReference type="InterPro" id="IPR015946">
    <property type="entry name" value="KH_dom-like_a/b"/>
</dbReference>
<reference evidence="6 7" key="3">
    <citation type="journal article" date="2016" name="Sci. Rep.">
        <title>Genome-wide diversity and gene expression profiling of Babesia microti isolates identify polymorphic genes that mediate host-pathogen interactions.</title>
        <authorList>
            <person name="Silva J.C."/>
            <person name="Cornillot E."/>
            <person name="McCracken C."/>
            <person name="Usmani-Brown S."/>
            <person name="Dwivedi A."/>
            <person name="Ifeonu O.O."/>
            <person name="Crabtree J."/>
            <person name="Gotia H.T."/>
            <person name="Virji A.Z."/>
            <person name="Reynes C."/>
            <person name="Colinge J."/>
            <person name="Kumar V."/>
            <person name="Lawres L."/>
            <person name="Pazzi J.E."/>
            <person name="Pablo J.V."/>
            <person name="Hung C."/>
            <person name="Brancato J."/>
            <person name="Kumari P."/>
            <person name="Orvis J."/>
            <person name="Tretina K."/>
            <person name="Chibucos M."/>
            <person name="Ott S."/>
            <person name="Sadzewicz L."/>
            <person name="Sengamalay N."/>
            <person name="Shetty A.C."/>
            <person name="Su Q."/>
            <person name="Tallon L."/>
            <person name="Fraser C.M."/>
            <person name="Frutos R."/>
            <person name="Molina D.M."/>
            <person name="Krause P.J."/>
            <person name="Ben Mamoun C."/>
        </authorList>
    </citation>
    <scope>NUCLEOTIDE SEQUENCE [LARGE SCALE GENOMIC DNA]</scope>
    <source>
        <strain evidence="6 7">RI</strain>
    </source>
</reference>
<evidence type="ECO:0000313" key="7">
    <source>
        <dbReference type="Proteomes" id="UP000002899"/>
    </source>
</evidence>
<feature type="domain" description="G" evidence="4">
    <location>
        <begin position="368"/>
        <end position="487"/>
    </location>
</feature>
<evidence type="ECO:0000259" key="4">
    <source>
        <dbReference type="Pfam" id="PF01926"/>
    </source>
</evidence>
<dbReference type="EMBL" id="LN871598">
    <property type="protein sequence ID" value="SJK86510.1"/>
    <property type="molecule type" value="Genomic_DNA"/>
</dbReference>
<keyword evidence="1" id="KW-0547">Nucleotide-binding</keyword>
<dbReference type="KEGG" id="bmic:BMR1_03g02850"/>
<dbReference type="GO" id="GO:0005525">
    <property type="term" value="F:GTP binding"/>
    <property type="evidence" value="ECO:0007669"/>
    <property type="project" value="UniProtKB-KW"/>
</dbReference>
<evidence type="ECO:0000256" key="1">
    <source>
        <dbReference type="ARBA" id="ARBA00022741"/>
    </source>
</evidence>
<accession>A0A1R4AC01</accession>
<dbReference type="Proteomes" id="UP000002899">
    <property type="component" value="Chromosome III"/>
</dbReference>
<dbReference type="InterPro" id="IPR006073">
    <property type="entry name" value="GTP-bd"/>
</dbReference>
<evidence type="ECO:0000259" key="5">
    <source>
        <dbReference type="Pfam" id="PF14714"/>
    </source>
</evidence>
<dbReference type="Gene3D" id="3.30.300.20">
    <property type="match status" value="1"/>
</dbReference>
<feature type="domain" description="GTPase Der C-terminal KH-domain-like" evidence="5">
    <location>
        <begin position="544"/>
        <end position="624"/>
    </location>
</feature>
<dbReference type="VEuPathDB" id="PiroplasmaDB:BMR1_03g02850"/>
<dbReference type="SUPFAM" id="SSF52540">
    <property type="entry name" value="P-loop containing nucleoside triphosphate hydrolases"/>
    <property type="match status" value="2"/>
</dbReference>
<keyword evidence="7" id="KW-1185">Reference proteome</keyword>
<dbReference type="AlphaFoldDB" id="A0A1R4AC01"/>
<dbReference type="PANTHER" id="PTHR43834">
    <property type="entry name" value="GTPASE DER"/>
    <property type="match status" value="1"/>
</dbReference>
<dbReference type="PANTHER" id="PTHR43834:SF6">
    <property type="entry name" value="GTPASE DER"/>
    <property type="match status" value="1"/>
</dbReference>
<evidence type="ECO:0000313" key="6">
    <source>
        <dbReference type="EMBL" id="SJK86510.1"/>
    </source>
</evidence>
<feature type="region of interest" description="Disordered" evidence="3">
    <location>
        <begin position="319"/>
        <end position="340"/>
    </location>
</feature>
<dbReference type="InterPro" id="IPR027417">
    <property type="entry name" value="P-loop_NTPase"/>
</dbReference>
<name>A0A1R4AC01_BABMR</name>
<organism evidence="6 7">
    <name type="scientific">Babesia microti (strain RI)</name>
    <dbReference type="NCBI Taxonomy" id="1133968"/>
    <lineage>
        <taxon>Eukaryota</taxon>
        <taxon>Sar</taxon>
        <taxon>Alveolata</taxon>
        <taxon>Apicomplexa</taxon>
        <taxon>Aconoidasida</taxon>
        <taxon>Piroplasmida</taxon>
        <taxon>Babesiidae</taxon>
        <taxon>Babesia</taxon>
    </lineage>
</organism>
<feature type="domain" description="G" evidence="4">
    <location>
        <begin position="41"/>
        <end position="157"/>
    </location>
</feature>
<sequence length="668" mass="75976">MIRSQHLVKSIINYILHRRNIATFKIESVTCVDPLHQGLSVPLIGRSNVGKSSLYNALLRKSSSKYVSSDLSIVSSIRNTTRDLNHSIVDFYGKKCVLFDTGGLGFDDQNGLMTSIWDRVKNLISKSHVVLLVLDGQEGVTPLDFEIAQFVAKWTKQDINNNVPKTVIPVINKITDDDSDWDCIGESYELGLGEPIKVCSITLKGIEELKLTISNHLKSCGDDLFTSMNVLYNKGVDFNTFLIERKKRVKFTYEKTLFSLQDATIRATQPIEIVPKVTEPWFRCMNRIFGENWSYELNLPHHTITTTNTNTDNNEFDSTQSDFKLDNNSNTRISSHESTEKINATECNDIEEEYFKHKKHQHIPPVIRVSVVGSRGTGKSSLINAISNTNIRMIGEKFTTTDSGNVLLRVAIKFLTKDATEVDEFVELIDTAPFNLSSQLGRESTLKSVKLICASHICILCLNKSLPTRKEMKLARNIMKLGKSLIISVTHSDEFTKLYERTKLKDEIQLKLKDIPVLFTSSNGLNCQRLLKKIIVTFLECCKRVPNHLLNEWLRAFVARWPPPWRHGSKCNIKYIAQTRTLPPTFVLWSNVFGSIPHSYLQQMKNSLKAQFNMSSSTIKFVLRTTVMPKPGKKLSKRDVLRWKRLGPAQESAVSNLTRRYRVKKLPS</sequence>
<keyword evidence="2" id="KW-0342">GTP-binding</keyword>
<reference evidence="6 7" key="2">
    <citation type="journal article" date="2013" name="PLoS ONE">
        <title>Whole genome mapping and re-organization of the nuclear and mitochondrial genomes of Babesia microti isolates.</title>
        <authorList>
            <person name="Cornillot E."/>
            <person name="Dassouli A."/>
            <person name="Garg A."/>
            <person name="Pachikara N."/>
            <person name="Randazzo S."/>
            <person name="Depoix D."/>
            <person name="Carcy B."/>
            <person name="Delbecq S."/>
            <person name="Frutos R."/>
            <person name="Silva J.C."/>
            <person name="Sutton R."/>
            <person name="Krause P.J."/>
            <person name="Mamoun C.B."/>
        </authorList>
    </citation>
    <scope>NUCLEOTIDE SEQUENCE [LARGE SCALE GENOMIC DNA]</scope>
    <source>
        <strain evidence="6 7">RI</strain>
    </source>
</reference>
<dbReference type="GeneID" id="24425212"/>
<gene>
    <name evidence="6" type="ORF">BMR1_03g02850</name>
</gene>
<dbReference type="Pfam" id="PF14714">
    <property type="entry name" value="KH_dom-like"/>
    <property type="match status" value="1"/>
</dbReference>
<evidence type="ECO:0000256" key="2">
    <source>
        <dbReference type="ARBA" id="ARBA00023134"/>
    </source>
</evidence>
<dbReference type="Gene3D" id="3.40.50.300">
    <property type="entry name" value="P-loop containing nucleotide triphosphate hydrolases"/>
    <property type="match status" value="2"/>
</dbReference>
<dbReference type="RefSeq" id="XP_021338661.1">
    <property type="nucleotide sequence ID" value="XM_021482107.1"/>
</dbReference>
<reference evidence="6 7" key="1">
    <citation type="journal article" date="2012" name="Nucleic Acids Res.">
        <title>Sequencing of the smallest Apicomplexan genome from the human pathogen Babesia microti.</title>
        <authorList>
            <person name="Cornillot E."/>
            <person name="Hadj-Kaddour K."/>
            <person name="Dassouli A."/>
            <person name="Noel B."/>
            <person name="Ranwez V."/>
            <person name="Vacherie B."/>
            <person name="Augagneur Y."/>
            <person name="Bres V."/>
            <person name="Duclos A."/>
            <person name="Randazzo S."/>
            <person name="Carcy B."/>
            <person name="Debierre-Grockiego F."/>
            <person name="Delbecq S."/>
            <person name="Moubri-Menage K."/>
            <person name="Shams-Eldin H."/>
            <person name="Usmani-Brown S."/>
            <person name="Bringaud F."/>
            <person name="Wincker P."/>
            <person name="Vivares C.P."/>
            <person name="Schwarz R.T."/>
            <person name="Schetters T.P."/>
            <person name="Krause P.J."/>
            <person name="Gorenflot A."/>
            <person name="Berry V."/>
            <person name="Barbe V."/>
            <person name="Ben Mamoun C."/>
        </authorList>
    </citation>
    <scope>NUCLEOTIDE SEQUENCE [LARGE SCALE GENOMIC DNA]</scope>
    <source>
        <strain evidence="6 7">RI</strain>
    </source>
</reference>
<feature type="compositionally biased region" description="Polar residues" evidence="3">
    <location>
        <begin position="319"/>
        <end position="333"/>
    </location>
</feature>